<keyword evidence="4" id="KW-1185">Reference proteome</keyword>
<evidence type="ECO:0000256" key="1">
    <source>
        <dbReference type="ARBA" id="ARBA00006987"/>
    </source>
</evidence>
<dbReference type="CDD" id="cd07012">
    <property type="entry name" value="PBP2_Bug_TTT"/>
    <property type="match status" value="1"/>
</dbReference>
<dbReference type="InterPro" id="IPR005064">
    <property type="entry name" value="BUG"/>
</dbReference>
<dbReference type="Gene3D" id="3.40.190.10">
    <property type="entry name" value="Periplasmic binding protein-like II"/>
    <property type="match status" value="1"/>
</dbReference>
<dbReference type="EMBL" id="JACTNG010000001">
    <property type="protein sequence ID" value="MBO1078001.1"/>
    <property type="molecule type" value="Genomic_DNA"/>
</dbReference>
<feature type="chain" id="PRO_5045166880" evidence="2">
    <location>
        <begin position="24"/>
        <end position="320"/>
    </location>
</feature>
<protein>
    <submittedName>
        <fullName evidence="3">Tripartite tricarboxylate transporter substrate binding protein</fullName>
    </submittedName>
</protein>
<accession>A0ABS3KKK4</accession>
<dbReference type="PIRSF" id="PIRSF017082">
    <property type="entry name" value="YflP"/>
    <property type="match status" value="1"/>
</dbReference>
<keyword evidence="2" id="KW-0732">Signal</keyword>
<dbReference type="InterPro" id="IPR042100">
    <property type="entry name" value="Bug_dom1"/>
</dbReference>
<evidence type="ECO:0000313" key="4">
    <source>
        <dbReference type="Proteomes" id="UP001518989"/>
    </source>
</evidence>
<name>A0ABS3KKK4_9PROT</name>
<dbReference type="Proteomes" id="UP001518989">
    <property type="component" value="Unassembled WGS sequence"/>
</dbReference>
<gene>
    <name evidence="3" type="ORF">IAI61_03090</name>
</gene>
<sequence>MPMSRRAVLAAAGLAGLSLPALAQTAWRPARPVRLVVPFTPGGTTDLLGRLAARGIETAMGISVVVENRGGAGGVIGSDAVAKSAPDGSVIVLSNIASQAIGPAVSKHVPYDPVRDFTPIGLIAAVPSAIVVAADGPIRSLPDLLARAKGGAMRFGSTGIGTSSHVKLELLNRAAGVQILHVPYRGSAPAVVDVLGGQVDGLIAAVPDVGRNDRLRMLAVTTPERALRWPDVPSVREFGLEPLVATNWFGLSGPAGLPDTVADTLHDALAKGLADPGMTERLLDFGAGPNSMSRRDYAALTASEVSRWAAIARDANIQAE</sequence>
<dbReference type="InterPro" id="IPR006311">
    <property type="entry name" value="TAT_signal"/>
</dbReference>
<dbReference type="SUPFAM" id="SSF53850">
    <property type="entry name" value="Periplasmic binding protein-like II"/>
    <property type="match status" value="1"/>
</dbReference>
<proteinExistence type="inferred from homology"/>
<dbReference type="Pfam" id="PF03401">
    <property type="entry name" value="TctC"/>
    <property type="match status" value="1"/>
</dbReference>
<dbReference type="PROSITE" id="PS51318">
    <property type="entry name" value="TAT"/>
    <property type="match status" value="1"/>
</dbReference>
<evidence type="ECO:0000313" key="3">
    <source>
        <dbReference type="EMBL" id="MBO1078001.1"/>
    </source>
</evidence>
<dbReference type="Gene3D" id="3.40.190.150">
    <property type="entry name" value="Bordetella uptake gene, domain 1"/>
    <property type="match status" value="1"/>
</dbReference>
<comment type="caution">
    <text evidence="3">The sequence shown here is derived from an EMBL/GenBank/DDBJ whole genome shotgun (WGS) entry which is preliminary data.</text>
</comment>
<dbReference type="PANTHER" id="PTHR42928:SF5">
    <property type="entry name" value="BLR1237 PROTEIN"/>
    <property type="match status" value="1"/>
</dbReference>
<organism evidence="3 4">
    <name type="scientific">Roseomonas haemaphysalidis</name>
    <dbReference type="NCBI Taxonomy" id="2768162"/>
    <lineage>
        <taxon>Bacteria</taxon>
        <taxon>Pseudomonadati</taxon>
        <taxon>Pseudomonadota</taxon>
        <taxon>Alphaproteobacteria</taxon>
        <taxon>Acetobacterales</taxon>
        <taxon>Roseomonadaceae</taxon>
        <taxon>Roseomonas</taxon>
    </lineage>
</organism>
<dbReference type="PANTHER" id="PTHR42928">
    <property type="entry name" value="TRICARBOXYLATE-BINDING PROTEIN"/>
    <property type="match status" value="1"/>
</dbReference>
<reference evidence="3 4" key="1">
    <citation type="submission" date="2020-09" db="EMBL/GenBank/DDBJ databases">
        <title>Roseomonas.</title>
        <authorList>
            <person name="Zhu W."/>
        </authorList>
    </citation>
    <scope>NUCLEOTIDE SEQUENCE [LARGE SCALE GENOMIC DNA]</scope>
    <source>
        <strain evidence="3 4">573</strain>
    </source>
</reference>
<comment type="similarity">
    <text evidence="1">Belongs to the UPF0065 (bug) family.</text>
</comment>
<feature type="signal peptide" evidence="2">
    <location>
        <begin position="1"/>
        <end position="23"/>
    </location>
</feature>
<evidence type="ECO:0000256" key="2">
    <source>
        <dbReference type="SAM" id="SignalP"/>
    </source>
</evidence>
<dbReference type="RefSeq" id="WP_207415388.1">
    <property type="nucleotide sequence ID" value="NZ_CP061179.1"/>
</dbReference>